<dbReference type="GO" id="GO:0006508">
    <property type="term" value="P:proteolysis"/>
    <property type="evidence" value="ECO:0007669"/>
    <property type="project" value="UniProtKB-KW"/>
</dbReference>
<dbReference type="InterPro" id="IPR000209">
    <property type="entry name" value="Peptidase_S8/S53_dom"/>
</dbReference>
<keyword evidence="6" id="KW-0812">Transmembrane</keyword>
<keyword evidence="6" id="KW-1133">Transmembrane helix</keyword>
<dbReference type="EMBL" id="PYBV01000036">
    <property type="protein sequence ID" value="PYC66141.1"/>
    <property type="molecule type" value="Genomic_DNA"/>
</dbReference>
<evidence type="ECO:0000259" key="8">
    <source>
        <dbReference type="Pfam" id="PF00082"/>
    </source>
</evidence>
<evidence type="ECO:0000256" key="6">
    <source>
        <dbReference type="SAM" id="Phobius"/>
    </source>
</evidence>
<dbReference type="Pfam" id="PF00082">
    <property type="entry name" value="Peptidase_S8"/>
    <property type="match status" value="1"/>
</dbReference>
<dbReference type="PANTHER" id="PTHR43806:SF11">
    <property type="entry name" value="CEREVISIN-RELATED"/>
    <property type="match status" value="1"/>
</dbReference>
<feature type="domain" description="Peptidase S8/S53" evidence="8">
    <location>
        <begin position="51"/>
        <end position="307"/>
    </location>
</feature>
<dbReference type="Proteomes" id="UP000248333">
    <property type="component" value="Unassembled WGS sequence"/>
</dbReference>
<dbReference type="PROSITE" id="PS00136">
    <property type="entry name" value="SUBTILASE_ASP"/>
    <property type="match status" value="1"/>
</dbReference>
<dbReference type="PANTHER" id="PTHR43806">
    <property type="entry name" value="PEPTIDASE S8"/>
    <property type="match status" value="1"/>
</dbReference>
<proteinExistence type="inferred from homology"/>
<dbReference type="AlphaFoldDB" id="A0A318NCU6"/>
<feature type="active site" description="Charge relay system" evidence="5">
    <location>
        <position position="261"/>
    </location>
</feature>
<reference evidence="9 10" key="1">
    <citation type="submission" date="2018-03" db="EMBL/GenBank/DDBJ databases">
        <title>Bioinformatic expansion and discovery of thiopeptide antibiotics.</title>
        <authorList>
            <person name="Schwalen C.J."/>
            <person name="Hudson G.A."/>
            <person name="Mitchell D.A."/>
        </authorList>
    </citation>
    <scope>NUCLEOTIDE SEQUENCE [LARGE SCALE GENOMIC DNA]</scope>
    <source>
        <strain evidence="9 10">NRRL 8041</strain>
    </source>
</reference>
<comment type="caution">
    <text evidence="9">The sequence shown here is derived from an EMBL/GenBank/DDBJ whole genome shotgun (WGS) entry which is preliminary data.</text>
</comment>
<dbReference type="OrthoDB" id="3359820at2"/>
<name>A0A318NCU6_9ACTN</name>
<protein>
    <submittedName>
        <fullName evidence="9">Serine protease</fullName>
    </submittedName>
</protein>
<keyword evidence="10" id="KW-1185">Reference proteome</keyword>
<keyword evidence="2 5" id="KW-0645">Protease</keyword>
<evidence type="ECO:0000256" key="7">
    <source>
        <dbReference type="SAM" id="SignalP"/>
    </source>
</evidence>
<dbReference type="Gene3D" id="3.40.50.200">
    <property type="entry name" value="Peptidase S8/S53 domain"/>
    <property type="match status" value="1"/>
</dbReference>
<dbReference type="PRINTS" id="PR00723">
    <property type="entry name" value="SUBTILISIN"/>
</dbReference>
<keyword evidence="4 5" id="KW-0720">Serine protease</keyword>
<keyword evidence="6" id="KW-0472">Membrane</keyword>
<dbReference type="GO" id="GO:0004252">
    <property type="term" value="F:serine-type endopeptidase activity"/>
    <property type="evidence" value="ECO:0007669"/>
    <property type="project" value="UniProtKB-UniRule"/>
</dbReference>
<comment type="similarity">
    <text evidence="1 5">Belongs to the peptidase S8 family.</text>
</comment>
<feature type="signal peptide" evidence="7">
    <location>
        <begin position="1"/>
        <end position="30"/>
    </location>
</feature>
<gene>
    <name evidence="9" type="ORF">C7C45_25760</name>
</gene>
<evidence type="ECO:0000313" key="9">
    <source>
        <dbReference type="EMBL" id="PYC66141.1"/>
    </source>
</evidence>
<dbReference type="PROSITE" id="PS51892">
    <property type="entry name" value="SUBTILASE"/>
    <property type="match status" value="1"/>
</dbReference>
<dbReference type="InterPro" id="IPR036852">
    <property type="entry name" value="Peptidase_S8/S53_dom_sf"/>
</dbReference>
<dbReference type="InterPro" id="IPR050131">
    <property type="entry name" value="Peptidase_S8_subtilisin-like"/>
</dbReference>
<dbReference type="InterPro" id="IPR023827">
    <property type="entry name" value="Peptidase_S8_Asp-AS"/>
</dbReference>
<keyword evidence="7" id="KW-0732">Signal</keyword>
<evidence type="ECO:0000256" key="4">
    <source>
        <dbReference type="ARBA" id="ARBA00022825"/>
    </source>
</evidence>
<feature type="chain" id="PRO_5016466327" evidence="7">
    <location>
        <begin position="31"/>
        <end position="397"/>
    </location>
</feature>
<feature type="transmembrane region" description="Helical" evidence="6">
    <location>
        <begin position="355"/>
        <end position="379"/>
    </location>
</feature>
<evidence type="ECO:0000256" key="2">
    <source>
        <dbReference type="ARBA" id="ARBA00022670"/>
    </source>
</evidence>
<sequence length="397" mass="40750">MSRWYRVTARTVASMSVGAVLLAAGAPAQAAGRGWELDAMSVSAAHALSRGEGVTVAVIDSGIRTKHQVLGGRATEGPDFLGETDQKEPWYGLHGTIMASNVLDVAPGAKVLGLRAIRDKEDPDYRTWEQGLHEAPSKNEAGSVANAIRHATDNGARVISLSLGSDTPFSAYDPAEMDAVQYALAKGVVVVASAGNEGNKDNRVSYPVSYPGVIGVAASTPGGGRAPFSSVHSYVDVAAPGVQIWGAKFNGTGRVSGQGTSQAGALTAGVAALIVAKYPKLAPRQVAELLQATASHPNRHDPSTGYGVINAAKALRAAAKVAPQPLTLVGAENAGGHFGPGNDGTPRLVGQPLDASYLVVAGILALVALAMTLGGFLMVRSGRRARRRTQSSVPAAI</sequence>
<dbReference type="InterPro" id="IPR015500">
    <property type="entry name" value="Peptidase_S8_subtilisin-rel"/>
</dbReference>
<evidence type="ECO:0000256" key="5">
    <source>
        <dbReference type="PROSITE-ProRule" id="PRU01240"/>
    </source>
</evidence>
<evidence type="ECO:0000256" key="3">
    <source>
        <dbReference type="ARBA" id="ARBA00022801"/>
    </source>
</evidence>
<keyword evidence="3 5" id="KW-0378">Hydrolase</keyword>
<dbReference type="SUPFAM" id="SSF52743">
    <property type="entry name" value="Subtilisin-like"/>
    <property type="match status" value="1"/>
</dbReference>
<evidence type="ECO:0000256" key="1">
    <source>
        <dbReference type="ARBA" id="ARBA00011073"/>
    </source>
</evidence>
<evidence type="ECO:0000313" key="10">
    <source>
        <dbReference type="Proteomes" id="UP000248333"/>
    </source>
</evidence>
<feature type="active site" description="Charge relay system" evidence="5">
    <location>
        <position position="60"/>
    </location>
</feature>
<accession>A0A318NCU6</accession>
<organism evidence="9 10">
    <name type="scientific">Micromonospora arborensis</name>
    <dbReference type="NCBI Taxonomy" id="2116518"/>
    <lineage>
        <taxon>Bacteria</taxon>
        <taxon>Bacillati</taxon>
        <taxon>Actinomycetota</taxon>
        <taxon>Actinomycetes</taxon>
        <taxon>Micromonosporales</taxon>
        <taxon>Micromonosporaceae</taxon>
        <taxon>Micromonospora</taxon>
    </lineage>
</organism>
<feature type="active site" description="Charge relay system" evidence="5">
    <location>
        <position position="94"/>
    </location>
</feature>